<dbReference type="GO" id="GO:0007265">
    <property type="term" value="P:Ras protein signal transduction"/>
    <property type="evidence" value="ECO:0007669"/>
    <property type="project" value="TreeGrafter"/>
</dbReference>
<dbReference type="InterPro" id="IPR036964">
    <property type="entry name" value="RASGEF_cat_dom_sf"/>
</dbReference>
<feature type="domain" description="Ras-GEF" evidence="3">
    <location>
        <begin position="182"/>
        <end position="418"/>
    </location>
</feature>
<dbReference type="InterPro" id="IPR008937">
    <property type="entry name" value="Ras-like_GEF"/>
</dbReference>
<dbReference type="InterPro" id="IPR001895">
    <property type="entry name" value="RASGEF_cat_dom"/>
</dbReference>
<feature type="domain" description="Ras-associating" evidence="4">
    <location>
        <begin position="77"/>
        <end position="157"/>
    </location>
</feature>
<dbReference type="SMART" id="SM00147">
    <property type="entry name" value="RasGEF"/>
    <property type="match status" value="1"/>
</dbReference>
<dbReference type="Pfam" id="PF00617">
    <property type="entry name" value="RasGEF"/>
    <property type="match status" value="1"/>
</dbReference>
<evidence type="ECO:0000259" key="4">
    <source>
        <dbReference type="PROSITE" id="PS50200"/>
    </source>
</evidence>
<evidence type="ECO:0000313" key="6">
    <source>
        <dbReference type="Proteomes" id="UP001187531"/>
    </source>
</evidence>
<dbReference type="GO" id="GO:0005886">
    <property type="term" value="C:plasma membrane"/>
    <property type="evidence" value="ECO:0007669"/>
    <property type="project" value="TreeGrafter"/>
</dbReference>
<dbReference type="PROSITE" id="PS50200">
    <property type="entry name" value="RA"/>
    <property type="match status" value="1"/>
</dbReference>
<dbReference type="Gene3D" id="1.10.840.10">
    <property type="entry name" value="Ras guanine-nucleotide exchange factors catalytic domain"/>
    <property type="match status" value="1"/>
</dbReference>
<dbReference type="SUPFAM" id="SSF48366">
    <property type="entry name" value="Ras GEF"/>
    <property type="match status" value="1"/>
</dbReference>
<dbReference type="SUPFAM" id="SSF54236">
    <property type="entry name" value="Ubiquitin-like"/>
    <property type="match status" value="1"/>
</dbReference>
<comment type="caution">
    <text evidence="5">The sequence shown here is derived from an EMBL/GenBank/DDBJ whole genome shotgun (WGS) entry which is preliminary data.</text>
</comment>
<evidence type="ECO:0000256" key="1">
    <source>
        <dbReference type="ARBA" id="ARBA00022658"/>
    </source>
</evidence>
<feature type="non-terminal residue" evidence="5">
    <location>
        <position position="1"/>
    </location>
</feature>
<keyword evidence="1 2" id="KW-0344">Guanine-nucleotide releasing factor</keyword>
<dbReference type="PROSITE" id="PS50009">
    <property type="entry name" value="RASGEF_CAT"/>
    <property type="match status" value="1"/>
</dbReference>
<reference evidence="5" key="1">
    <citation type="submission" date="2023-07" db="EMBL/GenBank/DDBJ databases">
        <title>Chromosome-level genome assembly of Artemia franciscana.</title>
        <authorList>
            <person name="Jo E."/>
        </authorList>
    </citation>
    <scope>NUCLEOTIDE SEQUENCE</scope>
    <source>
        <tissue evidence="5">Whole body</tissue>
    </source>
</reference>
<evidence type="ECO:0000259" key="3">
    <source>
        <dbReference type="PROSITE" id="PS50009"/>
    </source>
</evidence>
<dbReference type="Gene3D" id="3.10.20.90">
    <property type="entry name" value="Phosphatidylinositol 3-kinase Catalytic Subunit, Chain A, domain 1"/>
    <property type="match status" value="1"/>
</dbReference>
<accession>A0AA88HR85</accession>
<dbReference type="AlphaFoldDB" id="A0AA88HR85"/>
<dbReference type="GO" id="GO:0005085">
    <property type="term" value="F:guanyl-nucleotide exchange factor activity"/>
    <property type="evidence" value="ECO:0007669"/>
    <property type="project" value="UniProtKB-KW"/>
</dbReference>
<gene>
    <name evidence="5" type="ORF">QYM36_012877</name>
</gene>
<proteinExistence type="predicted"/>
<dbReference type="Proteomes" id="UP001187531">
    <property type="component" value="Unassembled WGS sequence"/>
</dbReference>
<evidence type="ECO:0008006" key="7">
    <source>
        <dbReference type="Google" id="ProtNLM"/>
    </source>
</evidence>
<dbReference type="PANTHER" id="PTHR23113:SF327">
    <property type="entry name" value="EXCHANGE PROTEIN DIRECTLY ACTIVATED BY CAMP, ISOFORM E"/>
    <property type="match status" value="1"/>
</dbReference>
<dbReference type="InterPro" id="IPR023578">
    <property type="entry name" value="Ras_GEF_dom_sf"/>
</dbReference>
<sequence length="556" mass="63210">NLLVWLKEDSEALLALEEELEMIEHIVALLNDFRAQQSPNKRKLGQTWTLPSGGQSVTLFSKHEGEEDRQRAIRSTDDIIFRVYCSDHTYCTLRLPISTSAEAIKNSASDKLGLKHSDLVLGEVRSTGEKIIIPNSDIAIPTGLSINGRLFISPREHIDAMTPLPDQEGPSDGTGSELEMFSTRELAYFITLADWEHFNAVHEYELLHHVCRDVKPKRIKSNLDIFLRRFNELQFWIVTEICLAGTLGRRVTLLRKFIKLAAYCKEYQNLNAFFAIVMGLTNVAVSRLTQSWERVPSKLRKLLAEFESLCDPSRNHRSYRIAVSKLQSPIIPFMPLLIKVLDKILLAYATLEWLLTSVNPYVSSVANILTKTSLTYFTLEWLFTGVDPHVCSEVAFLAKTSLTGVDTHVCSEVIISNETSFTYVTLEWLFTYVNLNVLLKVAIMTKTSLTYATLEWLFTGVDPHVCSEVADLTKTLLTYVTLEWLFTGVDPHVFSKVTVPTKASLTYATMELLFTIIQPPTPRSEMEVQNYLRNLRVIDNQRILTGLSQRLEPKRQ</sequence>
<dbReference type="InterPro" id="IPR000159">
    <property type="entry name" value="RA_dom"/>
</dbReference>
<evidence type="ECO:0000313" key="5">
    <source>
        <dbReference type="EMBL" id="KAK2711894.1"/>
    </source>
</evidence>
<name>A0AA88HR85_ARTSF</name>
<evidence type="ECO:0000256" key="2">
    <source>
        <dbReference type="PROSITE-ProRule" id="PRU00168"/>
    </source>
</evidence>
<protein>
    <recommendedName>
        <fullName evidence="7">Ras-GEF domain-containing protein</fullName>
    </recommendedName>
</protein>
<organism evidence="5 6">
    <name type="scientific">Artemia franciscana</name>
    <name type="common">Brine shrimp</name>
    <name type="synonym">Artemia sanfranciscana</name>
    <dbReference type="NCBI Taxonomy" id="6661"/>
    <lineage>
        <taxon>Eukaryota</taxon>
        <taxon>Metazoa</taxon>
        <taxon>Ecdysozoa</taxon>
        <taxon>Arthropoda</taxon>
        <taxon>Crustacea</taxon>
        <taxon>Branchiopoda</taxon>
        <taxon>Anostraca</taxon>
        <taxon>Artemiidae</taxon>
        <taxon>Artemia</taxon>
    </lineage>
</organism>
<dbReference type="PANTHER" id="PTHR23113">
    <property type="entry name" value="GUANINE NUCLEOTIDE EXCHANGE FACTOR"/>
    <property type="match status" value="1"/>
</dbReference>
<dbReference type="InterPro" id="IPR029071">
    <property type="entry name" value="Ubiquitin-like_domsf"/>
</dbReference>
<keyword evidence="6" id="KW-1185">Reference proteome</keyword>
<dbReference type="EMBL" id="JAVRJZ010000016">
    <property type="protein sequence ID" value="KAK2711894.1"/>
    <property type="molecule type" value="Genomic_DNA"/>
</dbReference>